<dbReference type="OrthoDB" id="5961150at2759"/>
<reference evidence="2" key="1">
    <citation type="submission" date="2023-01" db="EMBL/GenBank/DDBJ databases">
        <title>Genome assembly of the deep-sea coral Lophelia pertusa.</title>
        <authorList>
            <person name="Herrera S."/>
            <person name="Cordes E."/>
        </authorList>
    </citation>
    <scope>NUCLEOTIDE SEQUENCE</scope>
    <source>
        <strain evidence="2">USNM1676648</strain>
        <tissue evidence="2">Polyp</tissue>
    </source>
</reference>
<comment type="caution">
    <text evidence="2">The sequence shown here is derived from an EMBL/GenBank/DDBJ whole genome shotgun (WGS) entry which is preliminary data.</text>
</comment>
<protein>
    <recommendedName>
        <fullName evidence="1">L-tryptophan decarboxylase PsiD-like domain-containing protein</fullName>
    </recommendedName>
</protein>
<proteinExistence type="predicted"/>
<gene>
    <name evidence="2" type="ORF">OS493_038664</name>
</gene>
<dbReference type="EMBL" id="MU825507">
    <property type="protein sequence ID" value="KAJ7388295.1"/>
    <property type="molecule type" value="Genomic_DNA"/>
</dbReference>
<evidence type="ECO:0000313" key="2">
    <source>
        <dbReference type="EMBL" id="KAJ7388295.1"/>
    </source>
</evidence>
<evidence type="ECO:0000259" key="1">
    <source>
        <dbReference type="Pfam" id="PF12588"/>
    </source>
</evidence>
<evidence type="ECO:0000313" key="3">
    <source>
        <dbReference type="Proteomes" id="UP001163046"/>
    </source>
</evidence>
<organism evidence="2 3">
    <name type="scientific">Desmophyllum pertusum</name>
    <dbReference type="NCBI Taxonomy" id="174260"/>
    <lineage>
        <taxon>Eukaryota</taxon>
        <taxon>Metazoa</taxon>
        <taxon>Cnidaria</taxon>
        <taxon>Anthozoa</taxon>
        <taxon>Hexacorallia</taxon>
        <taxon>Scleractinia</taxon>
        <taxon>Caryophylliina</taxon>
        <taxon>Caryophylliidae</taxon>
        <taxon>Desmophyllum</taxon>
    </lineage>
</organism>
<dbReference type="Pfam" id="PF12588">
    <property type="entry name" value="PSDC"/>
    <property type="match status" value="1"/>
</dbReference>
<dbReference type="AlphaFoldDB" id="A0A9W9ZVM1"/>
<dbReference type="Proteomes" id="UP001163046">
    <property type="component" value="Unassembled WGS sequence"/>
</dbReference>
<feature type="domain" description="L-tryptophan decarboxylase PsiD-like" evidence="1">
    <location>
        <begin position="75"/>
        <end position="203"/>
    </location>
</feature>
<keyword evidence="3" id="KW-1185">Reference proteome</keyword>
<sequence>MSSRPYSVGQWLPSDKKVLDEWLANVIKEVKVKSKDKLELIFALHPPAEDEETAMGELQSTATLSATDKDLHLHAPVEDLKNAILSDPEINMFFHQMFWQQYTLPEGTKIPSWQLMIIIIDYIMTTAPKFNKTGLVGFPINVILNWPMATTAGFAAFLNDKVNRLFKNILNYWGSFLSSPDSCYVLSKDPRHGWFGEDAMEAMPNFAKEFKCNPLAEHYGYTSWDDFFTREFRDHPVPIRPVASPNDDYIVANACESAPFQISAAVKRGTSFG</sequence>
<dbReference type="InterPro" id="IPR022237">
    <property type="entry name" value="PsiD-like"/>
</dbReference>
<accession>A0A9W9ZVM1</accession>
<name>A0A9W9ZVM1_9CNID</name>